<dbReference type="EMBL" id="VJMJ01000163">
    <property type="protein sequence ID" value="KAF0729547.1"/>
    <property type="molecule type" value="Genomic_DNA"/>
</dbReference>
<name>A0A6G0WQ94_9STRA</name>
<comment type="caution">
    <text evidence="1">The sequence shown here is derived from an EMBL/GenBank/DDBJ whole genome shotgun (WGS) entry which is preliminary data.</text>
</comment>
<keyword evidence="2" id="KW-1185">Reference proteome</keyword>
<accession>A0A6G0WQ94</accession>
<sequence>MKSDGSSSRYSLWTNPVLRQVILGCYDPSSSLSCLRGKCELLEVILAKVIQAWEAHIDIETRGMMRLRPRRHSSRQHIPGRLPKPAIFPEPWNEEETFHVNMMPFIMGDSTSLPPSCQRYSTIIQACLDTNSGDEIGQVGYLTIHEGIVEAGTSQRRGGLHIEAGGGGRHFRMAEDFYWGAGRFEQHRIYGGIYMASTVARSCRVYDVTIKKAHEVTGHLGDIEHLRGVLNKSDCCQFYPAKELFWITDRTPHESLPLETTQYRQYFRLVTSKVSYWFADHSTPNPLGIQPAAEIVHGSKFDAEVDAAVAPLQRIPF</sequence>
<dbReference type="AlphaFoldDB" id="A0A6G0WQ94"/>
<evidence type="ECO:0000313" key="2">
    <source>
        <dbReference type="Proteomes" id="UP000481153"/>
    </source>
</evidence>
<gene>
    <name evidence="1" type="ORF">Ae201684_012815</name>
</gene>
<reference evidence="1 2" key="1">
    <citation type="submission" date="2019-07" db="EMBL/GenBank/DDBJ databases">
        <title>Genomics analysis of Aphanomyces spp. identifies a new class of oomycete effector associated with host adaptation.</title>
        <authorList>
            <person name="Gaulin E."/>
        </authorList>
    </citation>
    <scope>NUCLEOTIDE SEQUENCE [LARGE SCALE GENOMIC DNA]</scope>
    <source>
        <strain evidence="1 2">ATCC 201684</strain>
    </source>
</reference>
<dbReference type="VEuPathDB" id="FungiDB:AeMF1_013290"/>
<dbReference type="Proteomes" id="UP000481153">
    <property type="component" value="Unassembled WGS sequence"/>
</dbReference>
<evidence type="ECO:0000313" key="1">
    <source>
        <dbReference type="EMBL" id="KAF0729547.1"/>
    </source>
</evidence>
<proteinExistence type="predicted"/>
<organism evidence="1 2">
    <name type="scientific">Aphanomyces euteiches</name>
    <dbReference type="NCBI Taxonomy" id="100861"/>
    <lineage>
        <taxon>Eukaryota</taxon>
        <taxon>Sar</taxon>
        <taxon>Stramenopiles</taxon>
        <taxon>Oomycota</taxon>
        <taxon>Saprolegniomycetes</taxon>
        <taxon>Saprolegniales</taxon>
        <taxon>Verrucalvaceae</taxon>
        <taxon>Aphanomyces</taxon>
    </lineage>
</organism>
<protein>
    <submittedName>
        <fullName evidence="1">Uncharacterized protein</fullName>
    </submittedName>
</protein>